<evidence type="ECO:0000313" key="3">
    <source>
        <dbReference type="Proteomes" id="UP000288012"/>
    </source>
</evidence>
<organism evidence="2 3">
    <name type="scientific">Legionella septentrionalis</name>
    <dbReference type="NCBI Taxonomy" id="2498109"/>
    <lineage>
        <taxon>Bacteria</taxon>
        <taxon>Pseudomonadati</taxon>
        <taxon>Pseudomonadota</taxon>
        <taxon>Gammaproteobacteria</taxon>
        <taxon>Legionellales</taxon>
        <taxon>Legionellaceae</taxon>
        <taxon>Legionella</taxon>
    </lineage>
</organism>
<protein>
    <submittedName>
        <fullName evidence="2">Uncharacterized protein</fullName>
    </submittedName>
</protein>
<sequence>MKKTVSLILALGASMVFADHAEDDLNAKRMAWSKAYLEKQGLPIPDSGVKIVPDKQMSSYAEKKDERLKFKKDIQKFGYIKSDNPSANQLLTLSITAKRDLKAHGNDSDPKSTHLKRSIHDLKMAYTPTQIPSSVADTYIGAAPYLTYLQDQGWVGAIQFFRNNTIGNCSFSEDNVKLSHGAIVIAQEDVRSDVNGKTTTVEVMGISNAGFTYTVEWFDEAFFRKVECANKKYSADLTNVVIKIAQAIDNN</sequence>
<comment type="caution">
    <text evidence="2">The sequence shown here is derived from an EMBL/GenBank/DDBJ whole genome shotgun (WGS) entry which is preliminary data.</text>
</comment>
<dbReference type="EMBL" id="RZGR01000016">
    <property type="protein sequence ID" value="RUQ85428.1"/>
    <property type="molecule type" value="Genomic_DNA"/>
</dbReference>
<dbReference type="AlphaFoldDB" id="A0A433JJ49"/>
<name>A0A433JJ49_9GAMM</name>
<gene>
    <name evidence="2" type="ORF">EKM59_06620</name>
</gene>
<feature type="chain" id="PRO_5019225053" evidence="1">
    <location>
        <begin position="22"/>
        <end position="251"/>
    </location>
</feature>
<evidence type="ECO:0000313" key="2">
    <source>
        <dbReference type="EMBL" id="RUQ85428.1"/>
    </source>
</evidence>
<accession>A0A433JJ49</accession>
<dbReference type="RefSeq" id="WP_127111282.1">
    <property type="nucleotide sequence ID" value="NZ_RZGR01000016.1"/>
</dbReference>
<dbReference type="Proteomes" id="UP000288012">
    <property type="component" value="Unassembled WGS sequence"/>
</dbReference>
<keyword evidence="3" id="KW-1185">Reference proteome</keyword>
<reference evidence="2 3" key="1">
    <citation type="submission" date="2018-12" db="EMBL/GenBank/DDBJ databases">
        <title>Legionella sp,whole genome shotgun sequence.</title>
        <authorList>
            <person name="Wu H."/>
        </authorList>
    </citation>
    <scope>NUCLEOTIDE SEQUENCE [LARGE SCALE GENOMIC DNA]</scope>
    <source>
        <strain evidence="3">km714</strain>
    </source>
</reference>
<keyword evidence="1" id="KW-0732">Signal</keyword>
<evidence type="ECO:0000256" key="1">
    <source>
        <dbReference type="SAM" id="SignalP"/>
    </source>
</evidence>
<proteinExistence type="predicted"/>
<feature type="signal peptide" evidence="1">
    <location>
        <begin position="1"/>
        <end position="21"/>
    </location>
</feature>